<evidence type="ECO:0000259" key="2">
    <source>
        <dbReference type="Pfam" id="PF25583"/>
    </source>
</evidence>
<dbReference type="OrthoDB" id="86031at2"/>
<dbReference type="PANTHER" id="PTHR34580">
    <property type="match status" value="1"/>
</dbReference>
<dbReference type="Pfam" id="PF25583">
    <property type="entry name" value="WCX"/>
    <property type="match status" value="1"/>
</dbReference>
<dbReference type="AlphaFoldDB" id="A0A1G9IR82"/>
<gene>
    <name evidence="3" type="ORF">SAMN05216400_0297</name>
</gene>
<evidence type="ECO:0000313" key="4">
    <source>
        <dbReference type="Proteomes" id="UP000183162"/>
    </source>
</evidence>
<dbReference type="Pfam" id="PF13280">
    <property type="entry name" value="WYL"/>
    <property type="match status" value="1"/>
</dbReference>
<proteinExistence type="predicted"/>
<dbReference type="InterPro" id="IPR051534">
    <property type="entry name" value="CBASS_pafABC_assoc_protein"/>
</dbReference>
<dbReference type="EMBL" id="FNGX01000001">
    <property type="protein sequence ID" value="SDL27631.1"/>
    <property type="molecule type" value="Genomic_DNA"/>
</dbReference>
<name>A0A1G9IR82_STREI</name>
<evidence type="ECO:0000313" key="3">
    <source>
        <dbReference type="EMBL" id="SDL27631.1"/>
    </source>
</evidence>
<keyword evidence="3" id="KW-0238">DNA-binding</keyword>
<accession>A0A1G9IR82</accession>
<dbReference type="InterPro" id="IPR036388">
    <property type="entry name" value="WH-like_DNA-bd_sf"/>
</dbReference>
<dbReference type="Proteomes" id="UP000183162">
    <property type="component" value="Unassembled WGS sequence"/>
</dbReference>
<dbReference type="InterPro" id="IPR057727">
    <property type="entry name" value="WCX_dom"/>
</dbReference>
<dbReference type="PROSITE" id="PS52050">
    <property type="entry name" value="WYL"/>
    <property type="match status" value="1"/>
</dbReference>
<organism evidence="3 4">
    <name type="scientific">Streptococcus equinus</name>
    <name type="common">Streptococcus bovis</name>
    <dbReference type="NCBI Taxonomy" id="1335"/>
    <lineage>
        <taxon>Bacteria</taxon>
        <taxon>Bacillati</taxon>
        <taxon>Bacillota</taxon>
        <taxon>Bacilli</taxon>
        <taxon>Lactobacillales</taxon>
        <taxon>Streptococcaceae</taxon>
        <taxon>Streptococcus</taxon>
    </lineage>
</organism>
<dbReference type="PANTHER" id="PTHR34580:SF1">
    <property type="entry name" value="PROTEIN PAFC"/>
    <property type="match status" value="1"/>
</dbReference>
<dbReference type="Gene3D" id="1.10.10.10">
    <property type="entry name" value="Winged helix-like DNA-binding domain superfamily/Winged helix DNA-binding domain"/>
    <property type="match status" value="1"/>
</dbReference>
<evidence type="ECO:0000259" key="1">
    <source>
        <dbReference type="Pfam" id="PF13280"/>
    </source>
</evidence>
<dbReference type="GO" id="GO:0003677">
    <property type="term" value="F:DNA binding"/>
    <property type="evidence" value="ECO:0007669"/>
    <property type="project" value="UniProtKB-KW"/>
</dbReference>
<feature type="domain" description="WYL" evidence="1">
    <location>
        <begin position="144"/>
        <end position="206"/>
    </location>
</feature>
<dbReference type="RefSeq" id="WP_074566084.1">
    <property type="nucleotide sequence ID" value="NZ_FNGX01000001.1"/>
</dbReference>
<feature type="domain" description="WCX" evidence="2">
    <location>
        <begin position="252"/>
        <end position="311"/>
    </location>
</feature>
<protein>
    <submittedName>
        <fullName evidence="3">Predicted DNA-binding transcriptional regulator YafY, contains an HTH and WYL domains</fullName>
    </submittedName>
</protein>
<sequence>MNDQERILSIGLKMHNGEHLSKTELANEFEVSEKTIQRDFSLLRDFVDCQSAVFGEIVYDNKEHTRYFNGKTSFNKKDILVISKILLENRALNKEENENLLQSLLALLSKADRKEIETIIASERCNYAPITDRQNRIEKIWAFSEAIRKERVLDIIYKSPYKENEKQHTIFPVSLYYDAHYFYIVAFNIKYETYMTLRIDRIKEWKISHVKKPAISYSKKFRDGDVRNQHVDAFLGQSITVCIEFSYDPDIVRDQFPDAKILSKSNGKTVLSFTSQNTSGLKRWLLSQGEGLVVLKPESLVEEMKTFIQKMQKNYKK</sequence>
<dbReference type="InterPro" id="IPR026881">
    <property type="entry name" value="WYL_dom"/>
</dbReference>
<reference evidence="3 4" key="1">
    <citation type="submission" date="2016-10" db="EMBL/GenBank/DDBJ databases">
        <authorList>
            <person name="de Groot N.N."/>
        </authorList>
    </citation>
    <scope>NUCLEOTIDE SEQUENCE [LARGE SCALE GENOMIC DNA]</scope>
    <source>
        <strain evidence="3 4">Sb09</strain>
    </source>
</reference>